<name>A0A8A4U538_SULCO</name>
<evidence type="ECO:0000259" key="4">
    <source>
        <dbReference type="SMART" id="SM00858"/>
    </source>
</evidence>
<dbReference type="NCBIfam" id="TIGR03170">
    <property type="entry name" value="flgA_cterm"/>
    <property type="match status" value="1"/>
</dbReference>
<feature type="domain" description="SAF" evidence="4">
    <location>
        <begin position="186"/>
        <end position="247"/>
    </location>
</feature>
<dbReference type="InterPro" id="IPR013974">
    <property type="entry name" value="SAF"/>
</dbReference>
<dbReference type="AlphaFoldDB" id="A0A8A4U538"/>
<accession>A0A8A4U538</accession>
<dbReference type="GO" id="GO:0044780">
    <property type="term" value="P:bacterial-type flagellum assembly"/>
    <property type="evidence" value="ECO:0007669"/>
    <property type="project" value="InterPro"/>
</dbReference>
<dbReference type="PANTHER" id="PTHR36307">
    <property type="entry name" value="FLAGELLA BASAL BODY P-RING FORMATION PROTEIN FLGA"/>
    <property type="match status" value="1"/>
</dbReference>
<keyword evidence="5" id="KW-0966">Cell projection</keyword>
<dbReference type="GO" id="GO:0042597">
    <property type="term" value="C:periplasmic space"/>
    <property type="evidence" value="ECO:0007669"/>
    <property type="project" value="UniProtKB-SubCell"/>
</dbReference>
<keyword evidence="6" id="KW-1185">Reference proteome</keyword>
<dbReference type="Proteomes" id="UP000663929">
    <property type="component" value="Chromosome"/>
</dbReference>
<evidence type="ECO:0000256" key="1">
    <source>
        <dbReference type="ARBA" id="ARBA00004418"/>
    </source>
</evidence>
<dbReference type="Pfam" id="PF13144">
    <property type="entry name" value="ChapFlgA"/>
    <property type="match status" value="1"/>
</dbReference>
<protein>
    <submittedName>
        <fullName evidence="5">Flagellar basal body P-ring formation protein FlgA</fullName>
    </submittedName>
</protein>
<dbReference type="CDD" id="cd11614">
    <property type="entry name" value="SAF_CpaB_FlgA_like"/>
    <property type="match status" value="1"/>
</dbReference>
<keyword evidence="5" id="KW-0282">Flagellum</keyword>
<dbReference type="PANTHER" id="PTHR36307:SF1">
    <property type="entry name" value="FLAGELLA BASAL BODY P-RING FORMATION PROTEIN FLGA"/>
    <property type="match status" value="1"/>
</dbReference>
<proteinExistence type="predicted"/>
<dbReference type="SMART" id="SM00858">
    <property type="entry name" value="SAF"/>
    <property type="match status" value="1"/>
</dbReference>
<gene>
    <name evidence="5" type="primary">flgA</name>
    <name evidence="5" type="ORF">J3U87_15560</name>
</gene>
<organism evidence="5 6">
    <name type="scientific">Sulfidibacter corallicola</name>
    <dbReference type="NCBI Taxonomy" id="2818388"/>
    <lineage>
        <taxon>Bacteria</taxon>
        <taxon>Pseudomonadati</taxon>
        <taxon>Acidobacteriota</taxon>
        <taxon>Holophagae</taxon>
        <taxon>Acanthopleuribacterales</taxon>
        <taxon>Acanthopleuribacteraceae</taxon>
        <taxon>Sulfidibacter</taxon>
    </lineage>
</organism>
<dbReference type="InterPro" id="IPR017585">
    <property type="entry name" value="SAF_FlgA"/>
</dbReference>
<sequence length="312" mass="34687">MTWMTLLLTLTTFGATVEVDLKREVIVQGEEIHLRDLVSDTSFAALERKGVGNPVIAPSPPVLQKRVIRPIQIETVLNRTRHSLEVAWRGAKAVLVSRKGMDFSSTHLETAVRDWVHAQSNGDYTYRLERVLVPSLRQIPKGSMRFDIRQRGNRGMIGRNSLAVDLIIDGDIHKTLIVQATISAEVLVATVNHDLDRGQPLTERDVSWDYRRLDRLTAPLVTPEDFIGLSAKTLVRAGTMLTQHHVKITPLVERNRPCTVVARSGGLTIRMKALSLDNGGAGETVRLKNMQSGKMFVGKVARDGQVHVDMAL</sequence>
<dbReference type="Gene3D" id="3.90.1210.10">
    <property type="entry name" value="Antifreeze-like/N-acetylneuraminic acid synthase C-terminal domain"/>
    <property type="match status" value="1"/>
</dbReference>
<keyword evidence="5" id="KW-0969">Cilium</keyword>
<comment type="subcellular location">
    <subcellularLocation>
        <location evidence="1">Periplasm</location>
    </subcellularLocation>
</comment>
<dbReference type="KEGG" id="scor:J3U87_15560"/>
<keyword evidence="3" id="KW-0574">Periplasm</keyword>
<dbReference type="EMBL" id="CP071793">
    <property type="protein sequence ID" value="QTD53865.1"/>
    <property type="molecule type" value="Genomic_DNA"/>
</dbReference>
<dbReference type="InterPro" id="IPR039246">
    <property type="entry name" value="Flagellar_FlgA"/>
</dbReference>
<keyword evidence="2" id="KW-0732">Signal</keyword>
<evidence type="ECO:0000313" key="5">
    <source>
        <dbReference type="EMBL" id="QTD53865.1"/>
    </source>
</evidence>
<evidence type="ECO:0000256" key="2">
    <source>
        <dbReference type="ARBA" id="ARBA00022729"/>
    </source>
</evidence>
<reference evidence="5" key="1">
    <citation type="submission" date="2021-03" db="EMBL/GenBank/DDBJ databases">
        <title>Acanthopleuribacteraceae sp. M133.</title>
        <authorList>
            <person name="Wang G."/>
        </authorList>
    </citation>
    <scope>NUCLEOTIDE SEQUENCE</scope>
    <source>
        <strain evidence="5">M133</strain>
    </source>
</reference>
<dbReference type="Gene3D" id="2.30.30.760">
    <property type="match status" value="1"/>
</dbReference>
<dbReference type="RefSeq" id="WP_237383965.1">
    <property type="nucleotide sequence ID" value="NZ_CP071793.1"/>
</dbReference>
<evidence type="ECO:0000313" key="6">
    <source>
        <dbReference type="Proteomes" id="UP000663929"/>
    </source>
</evidence>
<evidence type="ECO:0000256" key="3">
    <source>
        <dbReference type="ARBA" id="ARBA00022764"/>
    </source>
</evidence>